<dbReference type="AlphaFoldDB" id="A0A076MSW8"/>
<dbReference type="Proteomes" id="UP000062973">
    <property type="component" value="Chromosome"/>
</dbReference>
<dbReference type="HOGENOM" id="CLU_1802031_0_0_11"/>
<dbReference type="KEGG" id="amq:AMETH_0790"/>
<accession>A0A076MSW8</accession>
<dbReference type="STRING" id="1068978.AMETH_0790"/>
<evidence type="ECO:0000313" key="2">
    <source>
        <dbReference type="Proteomes" id="UP000062973"/>
    </source>
</evidence>
<sequence>MTIPADFSAEMEQAYSASARTPTASSDPFDALYEPPEVIAPLPLTGNGVAAIRDWLVRVERHFGGQGMATCHYAALLGYWANLRTFRVEISDRKLSEAIGAHRDRLTGHAQRLVDAGFLARRPKRARERGTQYVLSVPEAVKL</sequence>
<dbReference type="EMBL" id="CP009110">
    <property type="protein sequence ID" value="AIJ20882.1"/>
    <property type="molecule type" value="Genomic_DNA"/>
</dbReference>
<reference evidence="1 2" key="1">
    <citation type="submission" date="2014-07" db="EMBL/GenBank/DDBJ databases">
        <title>Whole Genome Sequence of the Amycolatopsis methanolica 239.</title>
        <authorList>
            <person name="Tang B."/>
        </authorList>
    </citation>
    <scope>NUCLEOTIDE SEQUENCE [LARGE SCALE GENOMIC DNA]</scope>
    <source>
        <strain evidence="1 2">239</strain>
    </source>
</reference>
<keyword evidence="2" id="KW-1185">Reference proteome</keyword>
<name>A0A076MSW8_AMYME</name>
<proteinExistence type="predicted"/>
<dbReference type="RefSeq" id="WP_017986743.1">
    <property type="nucleotide sequence ID" value="NZ_AQUL01000001.1"/>
</dbReference>
<dbReference type="OrthoDB" id="9948019at2"/>
<protein>
    <submittedName>
        <fullName evidence="1">Uncharacterized protein</fullName>
    </submittedName>
</protein>
<organism evidence="1 2">
    <name type="scientific">Amycolatopsis methanolica 239</name>
    <dbReference type="NCBI Taxonomy" id="1068978"/>
    <lineage>
        <taxon>Bacteria</taxon>
        <taxon>Bacillati</taxon>
        <taxon>Actinomycetota</taxon>
        <taxon>Actinomycetes</taxon>
        <taxon>Pseudonocardiales</taxon>
        <taxon>Pseudonocardiaceae</taxon>
        <taxon>Amycolatopsis</taxon>
        <taxon>Amycolatopsis methanolica group</taxon>
    </lineage>
</organism>
<gene>
    <name evidence="1" type="ORF">AMETH_0790</name>
</gene>
<dbReference type="PATRIC" id="fig|1068978.7.peg.827"/>
<evidence type="ECO:0000313" key="1">
    <source>
        <dbReference type="EMBL" id="AIJ20882.1"/>
    </source>
</evidence>